<dbReference type="AlphaFoldDB" id="A0A3E3IKN5"/>
<protein>
    <submittedName>
        <fullName evidence="1">4-oxalocrotonate tautomerase</fullName>
    </submittedName>
</protein>
<dbReference type="RefSeq" id="WP_117546504.1">
    <property type="nucleotide sequence ID" value="NZ_QVME01000004.1"/>
</dbReference>
<evidence type="ECO:0000313" key="1">
    <source>
        <dbReference type="EMBL" id="RGE67626.1"/>
    </source>
</evidence>
<proteinExistence type="predicted"/>
<name>A0A3E3IKN5_9FIRM</name>
<sequence>MSKTRNLCAQIPEELHAKVREEQERLGKTLSEYVGEILEQYFEQQKGGKTMSGNSRTLAFQVSEELFERLKAYLTANKLKQKEFVVGLIEKTLEQWEAEQAANMAGEELEGEAE</sequence>
<dbReference type="Proteomes" id="UP000260828">
    <property type="component" value="Unassembled WGS sequence"/>
</dbReference>
<reference evidence="1 2" key="1">
    <citation type="submission" date="2018-08" db="EMBL/GenBank/DDBJ databases">
        <title>A genome reference for cultivated species of the human gut microbiota.</title>
        <authorList>
            <person name="Zou Y."/>
            <person name="Xue W."/>
            <person name="Luo G."/>
        </authorList>
    </citation>
    <scope>NUCLEOTIDE SEQUENCE [LARGE SCALE GENOMIC DNA]</scope>
    <source>
        <strain evidence="1 2">TF05-12AC</strain>
    </source>
</reference>
<comment type="caution">
    <text evidence="1">The sequence shown here is derived from an EMBL/GenBank/DDBJ whole genome shotgun (WGS) entry which is preliminary data.</text>
</comment>
<gene>
    <name evidence="1" type="ORF">DXC40_08995</name>
</gene>
<evidence type="ECO:0000313" key="2">
    <source>
        <dbReference type="Proteomes" id="UP000260828"/>
    </source>
</evidence>
<organism evidence="1 2">
    <name type="scientific">Anaerotruncus colihominis</name>
    <dbReference type="NCBI Taxonomy" id="169435"/>
    <lineage>
        <taxon>Bacteria</taxon>
        <taxon>Bacillati</taxon>
        <taxon>Bacillota</taxon>
        <taxon>Clostridia</taxon>
        <taxon>Eubacteriales</taxon>
        <taxon>Oscillospiraceae</taxon>
        <taxon>Anaerotruncus</taxon>
    </lineage>
</organism>
<accession>A0A3E3IKN5</accession>
<dbReference type="EMBL" id="QVME01000004">
    <property type="protein sequence ID" value="RGE67626.1"/>
    <property type="molecule type" value="Genomic_DNA"/>
</dbReference>